<dbReference type="Proteomes" id="UP001148018">
    <property type="component" value="Unassembled WGS sequence"/>
</dbReference>
<evidence type="ECO:0000256" key="1">
    <source>
        <dbReference type="SAM" id="MobiDB-lite"/>
    </source>
</evidence>
<accession>A0A9Q0I2C8</accession>
<organism evidence="2 3">
    <name type="scientific">Muraenolepis orangiensis</name>
    <name type="common">Patagonian moray cod</name>
    <dbReference type="NCBI Taxonomy" id="630683"/>
    <lineage>
        <taxon>Eukaryota</taxon>
        <taxon>Metazoa</taxon>
        <taxon>Chordata</taxon>
        <taxon>Craniata</taxon>
        <taxon>Vertebrata</taxon>
        <taxon>Euteleostomi</taxon>
        <taxon>Actinopterygii</taxon>
        <taxon>Neopterygii</taxon>
        <taxon>Teleostei</taxon>
        <taxon>Neoteleostei</taxon>
        <taxon>Acanthomorphata</taxon>
        <taxon>Zeiogadaria</taxon>
        <taxon>Gadariae</taxon>
        <taxon>Gadiformes</taxon>
        <taxon>Muraenolepidoidei</taxon>
        <taxon>Muraenolepididae</taxon>
        <taxon>Muraenolepis</taxon>
    </lineage>
</organism>
<keyword evidence="3" id="KW-1185">Reference proteome</keyword>
<proteinExistence type="predicted"/>
<comment type="caution">
    <text evidence="2">The sequence shown here is derived from an EMBL/GenBank/DDBJ whole genome shotgun (WGS) entry which is preliminary data.</text>
</comment>
<feature type="compositionally biased region" description="Basic and acidic residues" evidence="1">
    <location>
        <begin position="14"/>
        <end position="41"/>
    </location>
</feature>
<dbReference type="AlphaFoldDB" id="A0A9Q0I2C8"/>
<sequence length="110" mass="11992">MGRRGGEEMGDGEEERRGDGEEGRRGDGEEERRGDEEEGRWGDGGMGRRGGDKDGPRGRPAASSELIVMTTSPDKDRPTVAVTVVPGYGEAARTTFGRLLGDRERERELN</sequence>
<evidence type="ECO:0000313" key="3">
    <source>
        <dbReference type="Proteomes" id="UP001148018"/>
    </source>
</evidence>
<evidence type="ECO:0000313" key="2">
    <source>
        <dbReference type="EMBL" id="KAJ3584232.1"/>
    </source>
</evidence>
<gene>
    <name evidence="2" type="ORF">NHX12_014728</name>
</gene>
<reference evidence="2" key="1">
    <citation type="submission" date="2022-07" db="EMBL/GenBank/DDBJ databases">
        <title>Chromosome-level genome of Muraenolepis orangiensis.</title>
        <authorList>
            <person name="Kim J."/>
        </authorList>
    </citation>
    <scope>NUCLEOTIDE SEQUENCE</scope>
    <source>
        <strain evidence="2">KU_S4_2022</strain>
        <tissue evidence="2">Muscle</tissue>
    </source>
</reference>
<protein>
    <submittedName>
        <fullName evidence="2">Uncharacterized protein</fullName>
    </submittedName>
</protein>
<dbReference type="EMBL" id="JANIIK010000119">
    <property type="protein sequence ID" value="KAJ3584232.1"/>
    <property type="molecule type" value="Genomic_DNA"/>
</dbReference>
<name>A0A9Q0I2C8_9TELE</name>
<feature type="region of interest" description="Disordered" evidence="1">
    <location>
        <begin position="1"/>
        <end position="79"/>
    </location>
</feature>